<gene>
    <name evidence="2" type="ORF">UFOVP361_83</name>
</gene>
<evidence type="ECO:0000313" key="2">
    <source>
        <dbReference type="EMBL" id="CAB5222283.1"/>
    </source>
</evidence>
<dbReference type="EMBL" id="LR798301">
    <property type="protein sequence ID" value="CAB5222283.1"/>
    <property type="molecule type" value="Genomic_DNA"/>
</dbReference>
<protein>
    <submittedName>
        <fullName evidence="2">Uncharacterized protein</fullName>
    </submittedName>
</protein>
<reference evidence="2" key="1">
    <citation type="submission" date="2020-05" db="EMBL/GenBank/DDBJ databases">
        <authorList>
            <person name="Chiriac C."/>
            <person name="Salcher M."/>
            <person name="Ghai R."/>
            <person name="Kavagutti S V."/>
        </authorList>
    </citation>
    <scope>NUCLEOTIDE SEQUENCE</scope>
</reference>
<name>A0A6J7X4Q0_9CAUD</name>
<feature type="region of interest" description="Disordered" evidence="1">
    <location>
        <begin position="1"/>
        <end position="24"/>
    </location>
</feature>
<accession>A0A6J7X4Q0</accession>
<evidence type="ECO:0000256" key="1">
    <source>
        <dbReference type="SAM" id="MobiDB-lite"/>
    </source>
</evidence>
<feature type="compositionally biased region" description="Basic and acidic residues" evidence="1">
    <location>
        <begin position="1"/>
        <end position="13"/>
    </location>
</feature>
<sequence>MKFKPVDTDRMEGDNPEGMSRTAKVQRRIATALVKPTSASTGEQRAVLKGYEDYGDRVRPNTFSKSIEDDKFIAKRRDKQLTDAMGKAELYNGLIHQYEDGPEDVGGLRQLYAQESDKVKNLSVPPTPGQTSKHVTLAALLGKHAVGYALSDSNPAMRKEATGLNKNSPDFETPEGPKGIYEAKDLGEAKATNRANTRNLTRGQRLKEKVAPYRAVVHELGDAYGGREEGGWSYETGTPVHTSRGFVTQRGAAKEADKLRTKYTPAKGARSILNMSASDVYQMDDDDGVFEPQQYTDNHAKAMGMPSTFIQEPLDEDYDYSHFGQHSKDYKVSVGYGKIGAYPKQRPRYE</sequence>
<organism evidence="2">
    <name type="scientific">uncultured Caudovirales phage</name>
    <dbReference type="NCBI Taxonomy" id="2100421"/>
    <lineage>
        <taxon>Viruses</taxon>
        <taxon>Duplodnaviria</taxon>
        <taxon>Heunggongvirae</taxon>
        <taxon>Uroviricota</taxon>
        <taxon>Caudoviricetes</taxon>
        <taxon>Peduoviridae</taxon>
        <taxon>Maltschvirus</taxon>
        <taxon>Maltschvirus maltsch</taxon>
    </lineage>
</organism>
<proteinExistence type="predicted"/>